<evidence type="ECO:0000313" key="3">
    <source>
        <dbReference type="Proteomes" id="UP001304461"/>
    </source>
</evidence>
<accession>A0ABU5RVS3</accession>
<dbReference type="PANTHER" id="PTHR46313">
    <property type="match status" value="1"/>
</dbReference>
<evidence type="ECO:0000313" key="2">
    <source>
        <dbReference type="EMBL" id="MEA5391871.1"/>
    </source>
</evidence>
<keyword evidence="3" id="KW-1185">Reference proteome</keyword>
<dbReference type="InterPro" id="IPR045892">
    <property type="entry name" value="CrtISO-like"/>
</dbReference>
<dbReference type="NCBIfam" id="TIGR02733">
    <property type="entry name" value="desat_CrtD"/>
    <property type="match status" value="1"/>
</dbReference>
<name>A0ABU5RVS3_9CYAN</name>
<gene>
    <name evidence="2" type="primary">crtD</name>
    <name evidence="2" type="ORF">VB738_11445</name>
</gene>
<dbReference type="Pfam" id="PF13450">
    <property type="entry name" value="NAD_binding_8"/>
    <property type="match status" value="1"/>
</dbReference>
<protein>
    <submittedName>
        <fullName evidence="2">C-3',4' desaturase CrtD</fullName>
    </submittedName>
</protein>
<dbReference type="EMBL" id="JAYGHX010000006">
    <property type="protein sequence ID" value="MEA5391871.1"/>
    <property type="molecule type" value="Genomic_DNA"/>
</dbReference>
<sequence length="519" mass="55630">MNPSDRARADVVVVGAGIAGLTATALLAKQGLQVELLEAHHQSGGCAGTFRRGPYVFDVGATQVAGLEQGDGTPAGIHARLFRHLGVEPPAAVPLDPGCVVDLDDGREPVSIWRDPQRWRRERLRQFPGSERFWALCDALHRANWAFASRDPVLPPRSWWDLGQLLGALGAGNLASGLLTTSTIADLLWLTGCGTDRRLRRFLDLQLRLYSQEPADRTAALYGATVLAMVQEPLGLWHLEGSMQALSEALENAIAGHGGRLRLRHRVERLQPPEQTGGDWRITGRRAGGPPGDRRHRGEAFHLSAPEVVISLPPQTLPALLGDDLPSGFRRRLAALGEPSGALVFYGAVERDRLPPGCPSHLQLEADDPGSLFVSVSQEGDGRAPAGRATVIASVFTPARPWFGGEEAAYQAHKQRAMAAIQSGLERLLGVGTADWLHGELATPRGFAGWTGRPWGYVGGLGQHPSRFGPFGLASRTPLAGLWLCGDAIHPGEGTAGVSLSALMACRQLLARRGVDLRP</sequence>
<evidence type="ECO:0000256" key="1">
    <source>
        <dbReference type="SAM" id="MobiDB-lite"/>
    </source>
</evidence>
<dbReference type="Proteomes" id="UP001304461">
    <property type="component" value="Unassembled WGS sequence"/>
</dbReference>
<reference evidence="2 3" key="1">
    <citation type="submission" date="2023-12" db="EMBL/GenBank/DDBJ databases">
        <title>Baltic Sea Cyanobacteria.</title>
        <authorList>
            <person name="Delbaje E."/>
            <person name="Fewer D.P."/>
            <person name="Shishido T.K."/>
        </authorList>
    </citation>
    <scope>NUCLEOTIDE SEQUENCE [LARGE SCALE GENOMIC DNA]</scope>
    <source>
        <strain evidence="2 3">UHCC 0139</strain>
    </source>
</reference>
<dbReference type="PRINTS" id="PR00420">
    <property type="entry name" value="RNGMNOXGNASE"/>
</dbReference>
<proteinExistence type="predicted"/>
<dbReference type="SUPFAM" id="SSF51905">
    <property type="entry name" value="FAD/NAD(P)-binding domain"/>
    <property type="match status" value="1"/>
</dbReference>
<dbReference type="PANTHER" id="PTHR46313:SF3">
    <property type="entry name" value="PROLYCOPENE ISOMERASE, CHLOROPLASTIC"/>
    <property type="match status" value="1"/>
</dbReference>
<comment type="caution">
    <text evidence="2">The sequence shown here is derived from an EMBL/GenBank/DDBJ whole genome shotgun (WGS) entry which is preliminary data.</text>
</comment>
<organism evidence="2 3">
    <name type="scientific">Cyanobium gracile UHCC 0139</name>
    <dbReference type="NCBI Taxonomy" id="3110308"/>
    <lineage>
        <taxon>Bacteria</taxon>
        <taxon>Bacillati</taxon>
        <taxon>Cyanobacteriota</taxon>
        <taxon>Cyanophyceae</taxon>
        <taxon>Synechococcales</taxon>
        <taxon>Prochlorococcaceae</taxon>
        <taxon>Cyanobium</taxon>
    </lineage>
</organism>
<dbReference type="InterPro" id="IPR014104">
    <property type="entry name" value="Myxoxanthophyll_desat_CrtD"/>
</dbReference>
<dbReference type="InterPro" id="IPR036188">
    <property type="entry name" value="FAD/NAD-bd_sf"/>
</dbReference>
<feature type="region of interest" description="Disordered" evidence="1">
    <location>
        <begin position="273"/>
        <end position="295"/>
    </location>
</feature>
<dbReference type="Gene3D" id="3.50.50.60">
    <property type="entry name" value="FAD/NAD(P)-binding domain"/>
    <property type="match status" value="2"/>
</dbReference>
<dbReference type="RefSeq" id="WP_323305853.1">
    <property type="nucleotide sequence ID" value="NZ_JAYGHX010000006.1"/>
</dbReference>